<gene>
    <name evidence="3" type="ORF">SAMN05192554_102122</name>
</gene>
<dbReference type="InterPro" id="IPR036869">
    <property type="entry name" value="J_dom_sf"/>
</dbReference>
<evidence type="ECO:0000313" key="4">
    <source>
        <dbReference type="Proteomes" id="UP000199370"/>
    </source>
</evidence>
<keyword evidence="4" id="KW-1185">Reference proteome</keyword>
<dbReference type="Gene3D" id="1.10.287.110">
    <property type="entry name" value="DnaJ domain"/>
    <property type="match status" value="1"/>
</dbReference>
<sequence length="206" mass="22858">MALQPLALWLALGTALPSWVLAGLSLGVVFAAFSAAMFVVGEQLFPSPPGRRSDEDGQGQVRRHEEIRHYLDDIGERYAENHPVGGHSVAFYLPERDVAVTFDAQAFFDIQGAGIDAVLCEHEMPGHHLGRRLPFEVPELEWEPASEPDAVERAFRALDLSPAASTDEVRDAYRERVMEVHPDHGGDEEAFREVRDAYTTAKEHAD</sequence>
<dbReference type="PROSITE" id="PS50076">
    <property type="entry name" value="DNAJ_2"/>
    <property type="match status" value="1"/>
</dbReference>
<evidence type="ECO:0000256" key="1">
    <source>
        <dbReference type="SAM" id="MobiDB-lite"/>
    </source>
</evidence>
<dbReference type="STRING" id="996166.SAMN05192554_102122"/>
<dbReference type="SMART" id="SM00271">
    <property type="entry name" value="DnaJ"/>
    <property type="match status" value="1"/>
</dbReference>
<dbReference type="CDD" id="cd06257">
    <property type="entry name" value="DnaJ"/>
    <property type="match status" value="1"/>
</dbReference>
<evidence type="ECO:0000313" key="3">
    <source>
        <dbReference type="EMBL" id="SDM42422.1"/>
    </source>
</evidence>
<dbReference type="RefSeq" id="WP_245707588.1">
    <property type="nucleotide sequence ID" value="NZ_FNIA01000002.1"/>
</dbReference>
<dbReference type="AlphaFoldDB" id="A0A1G9T452"/>
<dbReference type="EMBL" id="FNIA01000002">
    <property type="protein sequence ID" value="SDM42422.1"/>
    <property type="molecule type" value="Genomic_DNA"/>
</dbReference>
<protein>
    <submittedName>
        <fullName evidence="3">DnaJ domain-containing protein</fullName>
    </submittedName>
</protein>
<name>A0A1G9T452_9EURY</name>
<dbReference type="Pfam" id="PF00226">
    <property type="entry name" value="DnaJ"/>
    <property type="match status" value="1"/>
</dbReference>
<accession>A0A1G9T452</accession>
<reference evidence="3 4" key="1">
    <citation type="submission" date="2016-10" db="EMBL/GenBank/DDBJ databases">
        <authorList>
            <person name="de Groot N.N."/>
        </authorList>
    </citation>
    <scope>NUCLEOTIDE SEQUENCE [LARGE SCALE GENOMIC DNA]</scope>
    <source>
        <strain evidence="4">EB21,IBRC-M 10013,KCTC 4048</strain>
    </source>
</reference>
<organism evidence="3 4">
    <name type="scientific">Haloarchaeobius iranensis</name>
    <dbReference type="NCBI Taxonomy" id="996166"/>
    <lineage>
        <taxon>Archaea</taxon>
        <taxon>Methanobacteriati</taxon>
        <taxon>Methanobacteriota</taxon>
        <taxon>Stenosarchaea group</taxon>
        <taxon>Halobacteria</taxon>
        <taxon>Halobacteriales</taxon>
        <taxon>Halorubellaceae</taxon>
        <taxon>Haloarchaeobius</taxon>
    </lineage>
</organism>
<proteinExistence type="predicted"/>
<feature type="region of interest" description="Disordered" evidence="1">
    <location>
        <begin position="180"/>
        <end position="206"/>
    </location>
</feature>
<dbReference type="InterPro" id="IPR001623">
    <property type="entry name" value="DnaJ_domain"/>
</dbReference>
<evidence type="ECO:0000259" key="2">
    <source>
        <dbReference type="PROSITE" id="PS50076"/>
    </source>
</evidence>
<feature type="domain" description="J" evidence="2">
    <location>
        <begin position="153"/>
        <end position="206"/>
    </location>
</feature>
<dbReference type="SUPFAM" id="SSF46565">
    <property type="entry name" value="Chaperone J-domain"/>
    <property type="match status" value="1"/>
</dbReference>
<dbReference type="Proteomes" id="UP000199370">
    <property type="component" value="Unassembled WGS sequence"/>
</dbReference>